<organism evidence="6 7">
    <name type="scientific">Posidoniimonas polymericola</name>
    <dbReference type="NCBI Taxonomy" id="2528002"/>
    <lineage>
        <taxon>Bacteria</taxon>
        <taxon>Pseudomonadati</taxon>
        <taxon>Planctomycetota</taxon>
        <taxon>Planctomycetia</taxon>
        <taxon>Pirellulales</taxon>
        <taxon>Lacipirellulaceae</taxon>
        <taxon>Posidoniimonas</taxon>
    </lineage>
</organism>
<dbReference type="PANTHER" id="PTHR33254">
    <property type="entry name" value="4-HYDROXY-4-METHYL-2-OXOGLUTARATE ALDOLASE 3-RELATED"/>
    <property type="match status" value="1"/>
</dbReference>
<name>A0A5C5XZN4_9BACT</name>
<dbReference type="RefSeq" id="WP_146590888.1">
    <property type="nucleotide sequence ID" value="NZ_SJPO01000013.1"/>
</dbReference>
<evidence type="ECO:0000256" key="1">
    <source>
        <dbReference type="ARBA" id="ARBA00001968"/>
    </source>
</evidence>
<keyword evidence="7" id="KW-1185">Reference proteome</keyword>
<feature type="binding site" evidence="5">
    <location>
        <position position="116"/>
    </location>
    <ligand>
        <name>substrate</name>
    </ligand>
</feature>
<comment type="cofactor">
    <cofactor evidence="1">
        <name>a divalent metal cation</name>
        <dbReference type="ChEBI" id="CHEBI:60240"/>
    </cofactor>
</comment>
<evidence type="ECO:0000256" key="5">
    <source>
        <dbReference type="PIRSR" id="PIRSR605493-1"/>
    </source>
</evidence>
<evidence type="ECO:0000313" key="7">
    <source>
        <dbReference type="Proteomes" id="UP000318478"/>
    </source>
</evidence>
<dbReference type="EMBL" id="SJPO01000013">
    <property type="protein sequence ID" value="TWT66942.1"/>
    <property type="molecule type" value="Genomic_DNA"/>
</dbReference>
<dbReference type="Pfam" id="PF03737">
    <property type="entry name" value="RraA-like"/>
    <property type="match status" value="1"/>
</dbReference>
<evidence type="ECO:0000256" key="3">
    <source>
        <dbReference type="ARBA" id="ARBA00029596"/>
    </source>
</evidence>
<proteinExistence type="predicted"/>
<dbReference type="InterPro" id="IPR036704">
    <property type="entry name" value="RraA/RraA-like_sf"/>
</dbReference>
<evidence type="ECO:0000256" key="4">
    <source>
        <dbReference type="ARBA" id="ARBA00030169"/>
    </source>
</evidence>
<feature type="binding site" evidence="5">
    <location>
        <position position="117"/>
    </location>
    <ligand>
        <name>Mg(2+)</name>
        <dbReference type="ChEBI" id="CHEBI:18420"/>
    </ligand>
</feature>
<reference evidence="6 7" key="1">
    <citation type="submission" date="2019-02" db="EMBL/GenBank/DDBJ databases">
        <title>Deep-cultivation of Planctomycetes and their phenomic and genomic characterization uncovers novel biology.</title>
        <authorList>
            <person name="Wiegand S."/>
            <person name="Jogler M."/>
            <person name="Boedeker C."/>
            <person name="Pinto D."/>
            <person name="Vollmers J."/>
            <person name="Rivas-Marin E."/>
            <person name="Kohn T."/>
            <person name="Peeters S.H."/>
            <person name="Heuer A."/>
            <person name="Rast P."/>
            <person name="Oberbeckmann S."/>
            <person name="Bunk B."/>
            <person name="Jeske O."/>
            <person name="Meyerdierks A."/>
            <person name="Storesund J.E."/>
            <person name="Kallscheuer N."/>
            <person name="Luecker S."/>
            <person name="Lage O.M."/>
            <person name="Pohl T."/>
            <person name="Merkel B.J."/>
            <person name="Hornburger P."/>
            <person name="Mueller R.-W."/>
            <person name="Bruemmer F."/>
            <person name="Labrenz M."/>
            <person name="Spormann A.M."/>
            <person name="Op Den Camp H."/>
            <person name="Overmann J."/>
            <person name="Amann R."/>
            <person name="Jetten M.S.M."/>
            <person name="Mascher T."/>
            <person name="Medema M.H."/>
            <person name="Devos D.P."/>
            <person name="Kaster A.-K."/>
            <person name="Ovreas L."/>
            <person name="Rohde M."/>
            <person name="Galperin M.Y."/>
            <person name="Jogler C."/>
        </authorList>
    </citation>
    <scope>NUCLEOTIDE SEQUENCE [LARGE SCALE GENOMIC DNA]</scope>
    <source>
        <strain evidence="6 7">Pla123a</strain>
    </source>
</reference>
<dbReference type="NCBIfam" id="NF006731">
    <property type="entry name" value="PRK09262.1"/>
    <property type="match status" value="1"/>
</dbReference>
<dbReference type="PANTHER" id="PTHR33254:SF4">
    <property type="entry name" value="4-HYDROXY-4-METHYL-2-OXOGLUTARATE ALDOLASE 3-RELATED"/>
    <property type="match status" value="1"/>
</dbReference>
<dbReference type="GO" id="GO:0016829">
    <property type="term" value="F:lyase activity"/>
    <property type="evidence" value="ECO:0007669"/>
    <property type="project" value="UniProtKB-KW"/>
</dbReference>
<dbReference type="Proteomes" id="UP000318478">
    <property type="component" value="Unassembled WGS sequence"/>
</dbReference>
<dbReference type="GO" id="GO:0046872">
    <property type="term" value="F:metal ion binding"/>
    <property type="evidence" value="ECO:0007669"/>
    <property type="project" value="UniProtKB-KW"/>
</dbReference>
<protein>
    <recommendedName>
        <fullName evidence="2">Putative 4-hydroxy-4-methyl-2-oxoglutarate aldolase</fullName>
    </recommendedName>
    <alternativeName>
        <fullName evidence="3">Regulator of ribonuclease activity homolog</fullName>
    </alternativeName>
    <alternativeName>
        <fullName evidence="4">RraA-like protein</fullName>
    </alternativeName>
</protein>
<dbReference type="InterPro" id="IPR005493">
    <property type="entry name" value="RraA/RraA-like"/>
</dbReference>
<evidence type="ECO:0000256" key="2">
    <source>
        <dbReference type="ARBA" id="ARBA00016549"/>
    </source>
</evidence>
<keyword evidence="6" id="KW-0456">Lyase</keyword>
<gene>
    <name evidence="6" type="primary">proA_2</name>
    <name evidence="6" type="ORF">Pla123a_43710</name>
</gene>
<dbReference type="Gene3D" id="3.50.30.40">
    <property type="entry name" value="Ribonuclease E inhibitor RraA/RraA-like"/>
    <property type="match status" value="1"/>
</dbReference>
<comment type="caution">
    <text evidence="6">The sequence shown here is derived from an EMBL/GenBank/DDBJ whole genome shotgun (WGS) entry which is preliminary data.</text>
</comment>
<accession>A0A5C5XZN4</accession>
<dbReference type="CDD" id="cd16841">
    <property type="entry name" value="RraA_family"/>
    <property type="match status" value="1"/>
</dbReference>
<dbReference type="SUPFAM" id="SSF89562">
    <property type="entry name" value="RraA-like"/>
    <property type="match status" value="1"/>
</dbReference>
<keyword evidence="5" id="KW-0479">Metal-binding</keyword>
<sequence>MSQTINDFSRPSSSLLQKFEGVSAALLHEAMGQRGALASDFKRVTSGGPCVGAALTIKAAPGDNLMLHKAISLAQPGDVLVAAVDGFTDAGLWGEIATAASMERGIRGLVTDGAVRDVDAVGEMGFAVFARGVSMKGTSKKKGGSINLPIVIGGVYVQPGDIVVGDCDGVVVVPQSEAEEVLENAGRIEKREAKILREIRSGKLTLDLLDLRPTLRDLGLEQD</sequence>
<keyword evidence="5" id="KW-0460">Magnesium</keyword>
<comment type="cofactor">
    <cofactor evidence="5">
        <name>Mg(2+)</name>
        <dbReference type="ChEBI" id="CHEBI:18420"/>
    </cofactor>
</comment>
<dbReference type="OrthoDB" id="9784786at2"/>
<evidence type="ECO:0000313" key="6">
    <source>
        <dbReference type="EMBL" id="TWT66942.1"/>
    </source>
</evidence>
<dbReference type="AlphaFoldDB" id="A0A5C5XZN4"/>
<feature type="binding site" evidence="5">
    <location>
        <begin position="94"/>
        <end position="97"/>
    </location>
    <ligand>
        <name>substrate</name>
    </ligand>
</feature>